<keyword evidence="8" id="KW-1185">Reference proteome</keyword>
<name>A0A512IY42_9HYPH</name>
<dbReference type="Gene3D" id="3.30.1360.40">
    <property type="match status" value="1"/>
</dbReference>
<keyword evidence="2 5" id="KW-0378">Hydrolase</keyword>
<dbReference type="GO" id="GO:0016787">
    <property type="term" value="F:hydrolase activity"/>
    <property type="evidence" value="ECO:0007669"/>
    <property type="project" value="UniProtKB-KW"/>
</dbReference>
<evidence type="ECO:0000259" key="4">
    <source>
        <dbReference type="SMART" id="SM00796"/>
    </source>
</evidence>
<dbReference type="OrthoDB" id="9778567at2"/>
<dbReference type="RefSeq" id="WP_147024302.1">
    <property type="nucleotide sequence ID" value="NZ_BJZU01000005.1"/>
</dbReference>
<organism evidence="5 7">
    <name type="scientific">Methylobacterium oxalidis</name>
    <dbReference type="NCBI Taxonomy" id="944322"/>
    <lineage>
        <taxon>Bacteria</taxon>
        <taxon>Pseudomonadati</taxon>
        <taxon>Pseudomonadota</taxon>
        <taxon>Alphaproteobacteria</taxon>
        <taxon>Hyphomicrobiales</taxon>
        <taxon>Methylobacteriaceae</taxon>
        <taxon>Methylobacterium</taxon>
    </lineage>
</organism>
<dbReference type="Proteomes" id="UP000321960">
    <property type="component" value="Unassembled WGS sequence"/>
</dbReference>
<dbReference type="PANTHER" id="PTHR34698">
    <property type="entry name" value="5-OXOPROLINASE SUBUNIT B"/>
    <property type="match status" value="1"/>
</dbReference>
<evidence type="ECO:0000256" key="2">
    <source>
        <dbReference type="ARBA" id="ARBA00022801"/>
    </source>
</evidence>
<gene>
    <name evidence="6" type="ORF">GCM10007888_02200</name>
    <name evidence="5" type="ORF">MOX02_06680</name>
</gene>
<reference evidence="6" key="4">
    <citation type="submission" date="2023-01" db="EMBL/GenBank/DDBJ databases">
        <title>Draft genome sequence of Methylobacterium oxalidis strain NBRC 107715.</title>
        <authorList>
            <person name="Sun Q."/>
            <person name="Mori K."/>
        </authorList>
    </citation>
    <scope>NUCLEOTIDE SEQUENCE</scope>
    <source>
        <strain evidence="6">NBRC 107715</strain>
    </source>
</reference>
<dbReference type="AlphaFoldDB" id="A0A512IY42"/>
<dbReference type="EMBL" id="BJZU01000005">
    <property type="protein sequence ID" value="GEP02630.1"/>
    <property type="molecule type" value="Genomic_DNA"/>
</dbReference>
<dbReference type="Pfam" id="PF02682">
    <property type="entry name" value="CT_C_D"/>
    <property type="match status" value="1"/>
</dbReference>
<evidence type="ECO:0000313" key="8">
    <source>
        <dbReference type="Proteomes" id="UP001156856"/>
    </source>
</evidence>
<dbReference type="SMART" id="SM00796">
    <property type="entry name" value="AHS1"/>
    <property type="match status" value="1"/>
</dbReference>
<reference evidence="5 7" key="3">
    <citation type="submission" date="2019-07" db="EMBL/GenBank/DDBJ databases">
        <title>Whole genome shotgun sequence of Methylobacterium oxalidis NBRC 107715.</title>
        <authorList>
            <person name="Hosoyama A."/>
            <person name="Uohara A."/>
            <person name="Ohji S."/>
            <person name="Ichikawa N."/>
        </authorList>
    </citation>
    <scope>NUCLEOTIDE SEQUENCE [LARGE SCALE GENOMIC DNA]</scope>
    <source>
        <strain evidence="5 7">NBRC 107715</strain>
    </source>
</reference>
<dbReference type="InterPro" id="IPR010016">
    <property type="entry name" value="PxpB"/>
</dbReference>
<protein>
    <submittedName>
        <fullName evidence="5">Allophanate hydrolase</fullName>
    </submittedName>
</protein>
<dbReference type="GO" id="GO:0005524">
    <property type="term" value="F:ATP binding"/>
    <property type="evidence" value="ECO:0007669"/>
    <property type="project" value="UniProtKB-KW"/>
</dbReference>
<evidence type="ECO:0000256" key="3">
    <source>
        <dbReference type="ARBA" id="ARBA00022840"/>
    </source>
</evidence>
<dbReference type="Proteomes" id="UP001156856">
    <property type="component" value="Unassembled WGS sequence"/>
</dbReference>
<dbReference type="EMBL" id="BSPK01000004">
    <property type="protein sequence ID" value="GLS61839.1"/>
    <property type="molecule type" value="Genomic_DNA"/>
</dbReference>
<proteinExistence type="predicted"/>
<dbReference type="InterPro" id="IPR029000">
    <property type="entry name" value="Cyclophilin-like_dom_sf"/>
</dbReference>
<sequence>MPDPDPAGDPALRILPCGDTALTVELGETIDPRLNARVLALEARVLAARLPGLVETVPTYRSLTLHIDPLVTDPARVASAVRELARGALSPPARRRLWRVPVVYGGAFGIDLDAVAERHGLTPAKIVEHHASPEYRVVMLGFLPGYAYLSGLDPRLALSRRPSPRPVTPAGTISIGGAQALIASIAAPSGWHLLGRTPVRSFAPGRDPVFLFAPGDAIRFVPTDPARFDALDRAAAAGEPVAERVEADAAEVP</sequence>
<evidence type="ECO:0000313" key="7">
    <source>
        <dbReference type="Proteomes" id="UP000321960"/>
    </source>
</evidence>
<dbReference type="PANTHER" id="PTHR34698:SF2">
    <property type="entry name" value="5-OXOPROLINASE SUBUNIT B"/>
    <property type="match status" value="1"/>
</dbReference>
<reference evidence="6" key="1">
    <citation type="journal article" date="2014" name="Int. J. Syst. Evol. Microbiol.">
        <title>Complete genome of a new Firmicutes species belonging to the dominant human colonic microbiota ('Ruminococcus bicirculans') reveals two chromosomes and a selective capacity to utilize plant glucans.</title>
        <authorList>
            <consortium name="NISC Comparative Sequencing Program"/>
            <person name="Wegmann U."/>
            <person name="Louis P."/>
            <person name="Goesmann A."/>
            <person name="Henrissat B."/>
            <person name="Duncan S.H."/>
            <person name="Flint H.J."/>
        </authorList>
    </citation>
    <scope>NUCLEOTIDE SEQUENCE</scope>
    <source>
        <strain evidence="6">NBRC 107715</strain>
    </source>
</reference>
<comment type="caution">
    <text evidence="5">The sequence shown here is derived from an EMBL/GenBank/DDBJ whole genome shotgun (WGS) entry which is preliminary data.</text>
</comment>
<dbReference type="InterPro" id="IPR003833">
    <property type="entry name" value="CT_C_D"/>
</dbReference>
<keyword evidence="3" id="KW-0067">ATP-binding</keyword>
<dbReference type="SUPFAM" id="SSF50891">
    <property type="entry name" value="Cyclophilin-like"/>
    <property type="match status" value="1"/>
</dbReference>
<keyword evidence="1" id="KW-0547">Nucleotide-binding</keyword>
<evidence type="ECO:0000313" key="6">
    <source>
        <dbReference type="EMBL" id="GLS61839.1"/>
    </source>
</evidence>
<reference evidence="8" key="2">
    <citation type="journal article" date="2019" name="Int. J. Syst. Evol. Microbiol.">
        <title>The Global Catalogue of Microorganisms (GCM) 10K type strain sequencing project: providing services to taxonomists for standard genome sequencing and annotation.</title>
        <authorList>
            <consortium name="The Broad Institute Genomics Platform"/>
            <consortium name="The Broad Institute Genome Sequencing Center for Infectious Disease"/>
            <person name="Wu L."/>
            <person name="Ma J."/>
        </authorList>
    </citation>
    <scope>NUCLEOTIDE SEQUENCE [LARGE SCALE GENOMIC DNA]</scope>
    <source>
        <strain evidence="8">NBRC 107715</strain>
    </source>
</reference>
<evidence type="ECO:0000256" key="1">
    <source>
        <dbReference type="ARBA" id="ARBA00022741"/>
    </source>
</evidence>
<dbReference type="Gene3D" id="2.40.100.10">
    <property type="entry name" value="Cyclophilin-like"/>
    <property type="match status" value="1"/>
</dbReference>
<feature type="domain" description="Carboxyltransferase" evidence="4">
    <location>
        <begin position="12"/>
        <end position="212"/>
    </location>
</feature>
<accession>A0A512IY42</accession>
<evidence type="ECO:0000313" key="5">
    <source>
        <dbReference type="EMBL" id="GEP02630.1"/>
    </source>
</evidence>
<dbReference type="NCBIfam" id="TIGR00370">
    <property type="entry name" value="5-oxoprolinase subunit PxpB"/>
    <property type="match status" value="1"/>
</dbReference>
<dbReference type="SUPFAM" id="SSF160467">
    <property type="entry name" value="PH0987 N-terminal domain-like"/>
    <property type="match status" value="1"/>
</dbReference>